<protein>
    <submittedName>
        <fullName evidence="7">(2Fe-2S)-binding protein</fullName>
    </submittedName>
</protein>
<dbReference type="AlphaFoldDB" id="A0A418V115"/>
<reference evidence="7 8" key="1">
    <citation type="submission" date="2018-09" db="EMBL/GenBank/DDBJ databases">
        <title>Draft genome sequence of Rhodopseudomonas palustris 2.1.18.</title>
        <authorList>
            <person name="Robertson S.L."/>
            <person name="Meyer T.E."/>
            <person name="Kyndt J.A."/>
        </authorList>
    </citation>
    <scope>NUCLEOTIDE SEQUENCE [LARGE SCALE GENOMIC DNA]</scope>
    <source>
        <strain evidence="7 8">2.1.18</strain>
    </source>
</reference>
<dbReference type="SUPFAM" id="SSF54292">
    <property type="entry name" value="2Fe-2S ferredoxin-like"/>
    <property type="match status" value="1"/>
</dbReference>
<dbReference type="InterPro" id="IPR051452">
    <property type="entry name" value="Diverse_Oxidoreductases"/>
</dbReference>
<dbReference type="OrthoDB" id="9806714at2"/>
<dbReference type="PROSITE" id="PS51085">
    <property type="entry name" value="2FE2S_FER_2"/>
    <property type="match status" value="1"/>
</dbReference>
<evidence type="ECO:0000256" key="2">
    <source>
        <dbReference type="ARBA" id="ARBA00022723"/>
    </source>
</evidence>
<dbReference type="PANTHER" id="PTHR44379:SF5">
    <property type="entry name" value="OXIDOREDUCTASE WITH IRON-SULFUR SUBUNIT"/>
    <property type="match status" value="1"/>
</dbReference>
<dbReference type="Gene3D" id="1.10.150.120">
    <property type="entry name" value="[2Fe-2S]-binding domain"/>
    <property type="match status" value="1"/>
</dbReference>
<keyword evidence="5" id="KW-0411">Iron-sulfur</keyword>
<dbReference type="PROSITE" id="PS00197">
    <property type="entry name" value="2FE2S_FER_1"/>
    <property type="match status" value="1"/>
</dbReference>
<keyword evidence="4" id="KW-0408">Iron</keyword>
<dbReference type="InterPro" id="IPR036010">
    <property type="entry name" value="2Fe-2S_ferredoxin-like_sf"/>
</dbReference>
<evidence type="ECO:0000256" key="3">
    <source>
        <dbReference type="ARBA" id="ARBA00023002"/>
    </source>
</evidence>
<dbReference type="Proteomes" id="UP000285523">
    <property type="component" value="Unassembled WGS sequence"/>
</dbReference>
<organism evidence="7 8">
    <name type="scientific">Rhodopseudomonas palustris</name>
    <dbReference type="NCBI Taxonomy" id="1076"/>
    <lineage>
        <taxon>Bacteria</taxon>
        <taxon>Pseudomonadati</taxon>
        <taxon>Pseudomonadota</taxon>
        <taxon>Alphaproteobacteria</taxon>
        <taxon>Hyphomicrobiales</taxon>
        <taxon>Nitrobacteraceae</taxon>
        <taxon>Rhodopseudomonas</taxon>
    </lineage>
</organism>
<evidence type="ECO:0000256" key="1">
    <source>
        <dbReference type="ARBA" id="ARBA00022714"/>
    </source>
</evidence>
<dbReference type="EMBL" id="QYYD01000023">
    <property type="protein sequence ID" value="RJF69534.1"/>
    <property type="molecule type" value="Genomic_DNA"/>
</dbReference>
<sequence>MTTSPTEAVRLQLNGQVVEAAIDPRALLIEVIRDLGATGARAGCLTGDCGACSVEIDGRLAKSCLVLAVSAGGSAIVTIEGRDDAMARAVQDAFVRCGGFQCGFCTSGMIMVALELLGRNPDPTEAQIRAAISGNLCRCTGYEDIVRSIASAAEAYRANITNNKQRE</sequence>
<dbReference type="RefSeq" id="WP_119858420.1">
    <property type="nucleotide sequence ID" value="NZ_QYYD01000023.1"/>
</dbReference>
<keyword evidence="1" id="KW-0001">2Fe-2S</keyword>
<accession>A0A418V115</accession>
<dbReference type="GO" id="GO:0016491">
    <property type="term" value="F:oxidoreductase activity"/>
    <property type="evidence" value="ECO:0007669"/>
    <property type="project" value="UniProtKB-KW"/>
</dbReference>
<dbReference type="InterPro" id="IPR036884">
    <property type="entry name" value="2Fe-2S-bd_dom_sf"/>
</dbReference>
<evidence type="ECO:0000256" key="4">
    <source>
        <dbReference type="ARBA" id="ARBA00023004"/>
    </source>
</evidence>
<gene>
    <name evidence="7" type="ORF">D4Q52_20375</name>
</gene>
<keyword evidence="2" id="KW-0479">Metal-binding</keyword>
<dbReference type="Pfam" id="PF01799">
    <property type="entry name" value="Fer2_2"/>
    <property type="match status" value="1"/>
</dbReference>
<dbReference type="CDD" id="cd00207">
    <property type="entry name" value="fer2"/>
    <property type="match status" value="1"/>
</dbReference>
<evidence type="ECO:0000256" key="5">
    <source>
        <dbReference type="ARBA" id="ARBA00023014"/>
    </source>
</evidence>
<feature type="domain" description="2Fe-2S ferredoxin-type" evidence="6">
    <location>
        <begin position="7"/>
        <end position="82"/>
    </location>
</feature>
<evidence type="ECO:0000313" key="7">
    <source>
        <dbReference type="EMBL" id="RJF69534.1"/>
    </source>
</evidence>
<name>A0A418V115_RHOPL</name>
<dbReference type="InterPro" id="IPR001041">
    <property type="entry name" value="2Fe-2S_ferredoxin-type"/>
</dbReference>
<dbReference type="InterPro" id="IPR012675">
    <property type="entry name" value="Beta-grasp_dom_sf"/>
</dbReference>
<dbReference type="PANTHER" id="PTHR44379">
    <property type="entry name" value="OXIDOREDUCTASE WITH IRON-SULFUR SUBUNIT"/>
    <property type="match status" value="1"/>
</dbReference>
<dbReference type="GO" id="GO:0051537">
    <property type="term" value="F:2 iron, 2 sulfur cluster binding"/>
    <property type="evidence" value="ECO:0007669"/>
    <property type="project" value="UniProtKB-KW"/>
</dbReference>
<comment type="caution">
    <text evidence="7">The sequence shown here is derived from an EMBL/GenBank/DDBJ whole genome shotgun (WGS) entry which is preliminary data.</text>
</comment>
<proteinExistence type="predicted"/>
<dbReference type="InterPro" id="IPR006058">
    <property type="entry name" value="2Fe2S_fd_BS"/>
</dbReference>
<dbReference type="InterPro" id="IPR002888">
    <property type="entry name" value="2Fe-2S-bd"/>
</dbReference>
<evidence type="ECO:0000259" key="6">
    <source>
        <dbReference type="PROSITE" id="PS51085"/>
    </source>
</evidence>
<dbReference type="GO" id="GO:0046872">
    <property type="term" value="F:metal ion binding"/>
    <property type="evidence" value="ECO:0007669"/>
    <property type="project" value="UniProtKB-KW"/>
</dbReference>
<dbReference type="SUPFAM" id="SSF47741">
    <property type="entry name" value="CO dehydrogenase ISP C-domain like"/>
    <property type="match status" value="1"/>
</dbReference>
<evidence type="ECO:0000313" key="8">
    <source>
        <dbReference type="Proteomes" id="UP000285523"/>
    </source>
</evidence>
<dbReference type="Pfam" id="PF00111">
    <property type="entry name" value="Fer2"/>
    <property type="match status" value="1"/>
</dbReference>
<keyword evidence="3" id="KW-0560">Oxidoreductase</keyword>
<dbReference type="Gene3D" id="3.10.20.30">
    <property type="match status" value="1"/>
</dbReference>